<proteinExistence type="inferred from homology"/>
<organism evidence="7 8">
    <name type="scientific">Propionispira arboris</name>
    <dbReference type="NCBI Taxonomy" id="84035"/>
    <lineage>
        <taxon>Bacteria</taxon>
        <taxon>Bacillati</taxon>
        <taxon>Bacillota</taxon>
        <taxon>Negativicutes</taxon>
        <taxon>Selenomonadales</taxon>
        <taxon>Selenomonadaceae</taxon>
        <taxon>Propionispira</taxon>
    </lineage>
</organism>
<dbReference type="InterPro" id="IPR011059">
    <property type="entry name" value="Metal-dep_hydrolase_composite"/>
</dbReference>
<dbReference type="Pfam" id="PF01979">
    <property type="entry name" value="Amidohydro_1"/>
    <property type="match status" value="1"/>
</dbReference>
<keyword evidence="4" id="KW-0378">Hydrolase</keyword>
<dbReference type="CDD" id="cd01314">
    <property type="entry name" value="D-HYD"/>
    <property type="match status" value="1"/>
</dbReference>
<evidence type="ECO:0000256" key="2">
    <source>
        <dbReference type="ARBA" id="ARBA00008829"/>
    </source>
</evidence>
<dbReference type="PANTHER" id="PTHR11647:SF1">
    <property type="entry name" value="COLLAPSIN RESPONSE MEDIATOR PROTEIN"/>
    <property type="match status" value="1"/>
</dbReference>
<keyword evidence="3" id="KW-0479">Metal-binding</keyword>
<evidence type="ECO:0000256" key="4">
    <source>
        <dbReference type="ARBA" id="ARBA00022801"/>
    </source>
</evidence>
<dbReference type="GO" id="GO:0016812">
    <property type="term" value="F:hydrolase activity, acting on carbon-nitrogen (but not peptide) bonds, in cyclic amides"/>
    <property type="evidence" value="ECO:0007669"/>
    <property type="project" value="TreeGrafter"/>
</dbReference>
<feature type="domain" description="Amidohydrolase-related" evidence="6">
    <location>
        <begin position="53"/>
        <end position="438"/>
    </location>
</feature>
<dbReference type="Proteomes" id="UP000199662">
    <property type="component" value="Unassembled WGS sequence"/>
</dbReference>
<dbReference type="SUPFAM" id="SSF51338">
    <property type="entry name" value="Composite domain of metallo-dependent hydrolases"/>
    <property type="match status" value="2"/>
</dbReference>
<dbReference type="NCBIfam" id="TIGR02033">
    <property type="entry name" value="D-hydantoinase"/>
    <property type="match status" value="1"/>
</dbReference>
<evidence type="ECO:0000259" key="6">
    <source>
        <dbReference type="Pfam" id="PF01979"/>
    </source>
</evidence>
<comment type="similarity">
    <text evidence="2">Belongs to the metallo-dependent hydrolases superfamily. Hydantoinase/dihydropyrimidinase family.</text>
</comment>
<dbReference type="InterPro" id="IPR050378">
    <property type="entry name" value="Metallo-dep_Hydrolases_sf"/>
</dbReference>
<evidence type="ECO:0000313" key="8">
    <source>
        <dbReference type="Proteomes" id="UP000199662"/>
    </source>
</evidence>
<dbReference type="GO" id="GO:0005829">
    <property type="term" value="C:cytosol"/>
    <property type="evidence" value="ECO:0007669"/>
    <property type="project" value="TreeGrafter"/>
</dbReference>
<evidence type="ECO:0000256" key="5">
    <source>
        <dbReference type="PIRSR" id="PIRSR611778-50"/>
    </source>
</evidence>
<feature type="modified residue" description="N6-carboxylysine" evidence="5">
    <location>
        <position position="153"/>
    </location>
</feature>
<evidence type="ECO:0000256" key="1">
    <source>
        <dbReference type="ARBA" id="ARBA00001947"/>
    </source>
</evidence>
<dbReference type="PANTHER" id="PTHR11647">
    <property type="entry name" value="HYDRANTOINASE/DIHYDROPYRIMIDINASE FAMILY MEMBER"/>
    <property type="match status" value="1"/>
</dbReference>
<dbReference type="SUPFAM" id="SSF51556">
    <property type="entry name" value="Metallo-dependent hydrolases"/>
    <property type="match status" value="1"/>
</dbReference>
<reference evidence="7 8" key="1">
    <citation type="submission" date="2016-10" db="EMBL/GenBank/DDBJ databases">
        <authorList>
            <person name="de Groot N.N."/>
        </authorList>
    </citation>
    <scope>NUCLEOTIDE SEQUENCE [LARGE SCALE GENOMIC DNA]</scope>
    <source>
        <strain evidence="7 8">DSM 2179</strain>
    </source>
</reference>
<name>A0A1H7B4U3_9FIRM</name>
<dbReference type="InterPro" id="IPR006680">
    <property type="entry name" value="Amidohydro-rel"/>
</dbReference>
<sequence length="463" mass="50660">MMEEFDLIVKGGTIVTASDIYIADIAILNGKICLMGKDLTCSAKKIVDADGKYVLPGGIDVHTHLDMPFGGTVSSDDFATGTIAAACGGTTTVVDFAIQPKDATLAETTEIWQKKAAGKAAVDYGFHIAITDMKDEIMAEIPAIIEAGYSSFKLFMTYEGYRVTDDTLMKALKITKDHGGLVCVHAENYYVIDYLVKKFKAENKIEPIYHALSRPNLAESEAVNRAIAMAELVDAPLYIVHLSCKESLAELKRARDAGFPIMAETCPQYLFLDEDNYREADFNGAKYVMSPPLRKKDSQEPLWLGLAKGDIQAVATDHCPFFMEGQKEMGREFFAKIPNGAPGIETRMPLLFGRGVRDQKLTLTKLVEVTATNPAKIFGMYPKKGTIAVDSDADLVIFDPEKLQTITKSILHEHVDYTPYEGFELKGYPIMTIAAGKIIAEAGSFVGKAGAGKFIKRSAPMIL</sequence>
<dbReference type="GO" id="GO:0046872">
    <property type="term" value="F:metal ion binding"/>
    <property type="evidence" value="ECO:0007669"/>
    <property type="project" value="UniProtKB-KW"/>
</dbReference>
<evidence type="ECO:0000256" key="3">
    <source>
        <dbReference type="ARBA" id="ARBA00022723"/>
    </source>
</evidence>
<gene>
    <name evidence="7" type="ORF">SAMN05660742_1154</name>
</gene>
<dbReference type="FunFam" id="3.20.20.140:FF:000076">
    <property type="entry name" value="Dihydropyrimidinase like 2"/>
    <property type="match status" value="1"/>
</dbReference>
<comment type="cofactor">
    <cofactor evidence="1">
        <name>Zn(2+)</name>
        <dbReference type="ChEBI" id="CHEBI:29105"/>
    </cofactor>
</comment>
<keyword evidence="8" id="KW-1185">Reference proteome</keyword>
<accession>A0A1H7B4U3</accession>
<dbReference type="EMBL" id="FNZK01000015">
    <property type="protein sequence ID" value="SEJ72478.1"/>
    <property type="molecule type" value="Genomic_DNA"/>
</dbReference>
<dbReference type="InterPro" id="IPR011778">
    <property type="entry name" value="Hydantoinase/dihydroPyrase"/>
</dbReference>
<dbReference type="STRING" id="84035.SAMN05660742_1154"/>
<dbReference type="AlphaFoldDB" id="A0A1H7B4U3"/>
<dbReference type="RefSeq" id="WP_245741424.1">
    <property type="nucleotide sequence ID" value="NZ_FNZK01000015.1"/>
</dbReference>
<dbReference type="Gene3D" id="3.20.20.140">
    <property type="entry name" value="Metal-dependent hydrolases"/>
    <property type="match status" value="1"/>
</dbReference>
<evidence type="ECO:0000313" key="7">
    <source>
        <dbReference type="EMBL" id="SEJ72478.1"/>
    </source>
</evidence>
<dbReference type="InterPro" id="IPR032466">
    <property type="entry name" value="Metal_Hydrolase"/>
</dbReference>
<dbReference type="Gene3D" id="2.30.40.10">
    <property type="entry name" value="Urease, subunit C, domain 1"/>
    <property type="match status" value="1"/>
</dbReference>
<protein>
    <submittedName>
        <fullName evidence="7">Dihydropyrimidinase</fullName>
    </submittedName>
</protein>
<comment type="PTM">
    <text evidence="5">Carbamylation allows a single lysine to coordinate two divalent metal cations.</text>
</comment>